<feature type="domain" description="RNA polymerase sigma-70 region 2" evidence="7">
    <location>
        <begin position="46"/>
        <end position="113"/>
    </location>
</feature>
<evidence type="ECO:0000256" key="6">
    <source>
        <dbReference type="SAM" id="MobiDB-lite"/>
    </source>
</evidence>
<dbReference type="Gene3D" id="1.10.10.10">
    <property type="entry name" value="Winged helix-like DNA-binding domain superfamily/Winged helix DNA-binding domain"/>
    <property type="match status" value="1"/>
</dbReference>
<keyword evidence="3" id="KW-0731">Sigma factor</keyword>
<dbReference type="PANTHER" id="PTHR43133:SF52">
    <property type="entry name" value="ECF RNA POLYMERASE SIGMA FACTOR SIGL"/>
    <property type="match status" value="1"/>
</dbReference>
<dbReference type="InterPro" id="IPR039425">
    <property type="entry name" value="RNA_pol_sigma-70-like"/>
</dbReference>
<dbReference type="SUPFAM" id="SSF88946">
    <property type="entry name" value="Sigma2 domain of RNA polymerase sigma factors"/>
    <property type="match status" value="1"/>
</dbReference>
<evidence type="ECO:0000256" key="4">
    <source>
        <dbReference type="ARBA" id="ARBA00023125"/>
    </source>
</evidence>
<dbReference type="SUPFAM" id="SSF88659">
    <property type="entry name" value="Sigma3 and sigma4 domains of RNA polymerase sigma factors"/>
    <property type="match status" value="1"/>
</dbReference>
<dbReference type="InterPro" id="IPR013324">
    <property type="entry name" value="RNA_pol_sigma_r3/r4-like"/>
</dbReference>
<sequence length="210" mass="23146">MAFAAVTRRSEEPAMTQSSSDRAPAAVARLRTRAGEPPDFDLAAAFDEHGGALLGFAVNALRDRSLAEDCVQETFLRAWRSRESYSAQRASLRTWLFAIARNVVIDVHRSVQRLPRLVAGDVLEDVPGDEADPLEPLMLVEALARLSAEHRAVVVAIHVRGESYAEVSEATGVPVATLRTRAFYALRALREHLADTEPTAEERRMTEETP</sequence>
<organism evidence="9 10">
    <name type="scientific">Rathayibacter oskolensis</name>
    <dbReference type="NCBI Taxonomy" id="1891671"/>
    <lineage>
        <taxon>Bacteria</taxon>
        <taxon>Bacillati</taxon>
        <taxon>Actinomycetota</taxon>
        <taxon>Actinomycetes</taxon>
        <taxon>Micrococcales</taxon>
        <taxon>Microbacteriaceae</taxon>
        <taxon>Rathayibacter</taxon>
    </lineage>
</organism>
<dbReference type="STRING" id="1891671.SAMN06295885_0144"/>
<protein>
    <submittedName>
        <fullName evidence="9">RNA polymerase sigma-70 factor, ECF subfamily</fullName>
    </submittedName>
</protein>
<keyword evidence="5" id="KW-0804">Transcription</keyword>
<evidence type="ECO:0000256" key="2">
    <source>
        <dbReference type="ARBA" id="ARBA00023015"/>
    </source>
</evidence>
<dbReference type="InterPro" id="IPR036388">
    <property type="entry name" value="WH-like_DNA-bd_sf"/>
</dbReference>
<dbReference type="AlphaFoldDB" id="A0A1X7MU09"/>
<reference evidence="10" key="1">
    <citation type="submission" date="2017-04" db="EMBL/GenBank/DDBJ databases">
        <authorList>
            <person name="Varghese N."/>
            <person name="Submissions S."/>
        </authorList>
    </citation>
    <scope>NUCLEOTIDE SEQUENCE [LARGE SCALE GENOMIC DNA]</scope>
    <source>
        <strain evidence="10">VKM Ac-2121</strain>
    </source>
</reference>
<dbReference type="Pfam" id="PF04542">
    <property type="entry name" value="Sigma70_r2"/>
    <property type="match status" value="1"/>
</dbReference>
<dbReference type="PANTHER" id="PTHR43133">
    <property type="entry name" value="RNA POLYMERASE ECF-TYPE SIGMA FACTO"/>
    <property type="match status" value="1"/>
</dbReference>
<dbReference type="GO" id="GO:0016987">
    <property type="term" value="F:sigma factor activity"/>
    <property type="evidence" value="ECO:0007669"/>
    <property type="project" value="UniProtKB-KW"/>
</dbReference>
<accession>A0A1X7MU09</accession>
<evidence type="ECO:0000256" key="5">
    <source>
        <dbReference type="ARBA" id="ARBA00023163"/>
    </source>
</evidence>
<evidence type="ECO:0000313" key="9">
    <source>
        <dbReference type="EMBL" id="SMH28313.1"/>
    </source>
</evidence>
<dbReference type="GO" id="GO:0006352">
    <property type="term" value="P:DNA-templated transcription initiation"/>
    <property type="evidence" value="ECO:0007669"/>
    <property type="project" value="InterPro"/>
</dbReference>
<feature type="domain" description="RNA polymerase sigma factor 70 region 4 type 2" evidence="8">
    <location>
        <begin position="138"/>
        <end position="189"/>
    </location>
</feature>
<dbReference type="Pfam" id="PF08281">
    <property type="entry name" value="Sigma70_r4_2"/>
    <property type="match status" value="1"/>
</dbReference>
<keyword evidence="2" id="KW-0805">Transcription regulation</keyword>
<dbReference type="InterPro" id="IPR007627">
    <property type="entry name" value="RNA_pol_sigma70_r2"/>
</dbReference>
<dbReference type="InterPro" id="IPR014284">
    <property type="entry name" value="RNA_pol_sigma-70_dom"/>
</dbReference>
<dbReference type="Gene3D" id="1.10.1740.10">
    <property type="match status" value="1"/>
</dbReference>
<evidence type="ECO:0000256" key="1">
    <source>
        <dbReference type="ARBA" id="ARBA00010641"/>
    </source>
</evidence>
<evidence type="ECO:0000259" key="8">
    <source>
        <dbReference type="Pfam" id="PF08281"/>
    </source>
</evidence>
<keyword evidence="10" id="KW-1185">Reference proteome</keyword>
<comment type="similarity">
    <text evidence="1">Belongs to the sigma-70 factor family. ECF subfamily.</text>
</comment>
<proteinExistence type="inferred from homology"/>
<dbReference type="Proteomes" id="UP000193711">
    <property type="component" value="Unassembled WGS sequence"/>
</dbReference>
<dbReference type="InterPro" id="IPR013325">
    <property type="entry name" value="RNA_pol_sigma_r2"/>
</dbReference>
<dbReference type="InterPro" id="IPR013249">
    <property type="entry name" value="RNA_pol_sigma70_r4_t2"/>
</dbReference>
<evidence type="ECO:0000256" key="3">
    <source>
        <dbReference type="ARBA" id="ARBA00023082"/>
    </source>
</evidence>
<name>A0A1X7MU09_9MICO</name>
<feature type="region of interest" description="Disordered" evidence="6">
    <location>
        <begin position="1"/>
        <end position="28"/>
    </location>
</feature>
<gene>
    <name evidence="9" type="ORF">SAMN06295885_0144</name>
</gene>
<dbReference type="EMBL" id="FXBM01000001">
    <property type="protein sequence ID" value="SMH28313.1"/>
    <property type="molecule type" value="Genomic_DNA"/>
</dbReference>
<evidence type="ECO:0000313" key="10">
    <source>
        <dbReference type="Proteomes" id="UP000193711"/>
    </source>
</evidence>
<dbReference type="CDD" id="cd06171">
    <property type="entry name" value="Sigma70_r4"/>
    <property type="match status" value="1"/>
</dbReference>
<dbReference type="NCBIfam" id="TIGR02937">
    <property type="entry name" value="sigma70-ECF"/>
    <property type="match status" value="1"/>
</dbReference>
<dbReference type="GO" id="GO:0003677">
    <property type="term" value="F:DNA binding"/>
    <property type="evidence" value="ECO:0007669"/>
    <property type="project" value="UniProtKB-KW"/>
</dbReference>
<evidence type="ECO:0000259" key="7">
    <source>
        <dbReference type="Pfam" id="PF04542"/>
    </source>
</evidence>
<keyword evidence="4" id="KW-0238">DNA-binding</keyword>